<name>A0ABQ2XQG3_9ACTN</name>
<evidence type="ECO:0000313" key="2">
    <source>
        <dbReference type="EMBL" id="GGX29248.1"/>
    </source>
</evidence>
<feature type="region of interest" description="Disordered" evidence="1">
    <location>
        <begin position="1"/>
        <end position="52"/>
    </location>
</feature>
<gene>
    <name evidence="2" type="ORF">GCM10010383_69840</name>
</gene>
<evidence type="ECO:0000256" key="1">
    <source>
        <dbReference type="SAM" id="MobiDB-lite"/>
    </source>
</evidence>
<reference evidence="3" key="1">
    <citation type="journal article" date="2019" name="Int. J. Syst. Evol. Microbiol.">
        <title>The Global Catalogue of Microorganisms (GCM) 10K type strain sequencing project: providing services to taxonomists for standard genome sequencing and annotation.</title>
        <authorList>
            <consortium name="The Broad Institute Genomics Platform"/>
            <consortium name="The Broad Institute Genome Sequencing Center for Infectious Disease"/>
            <person name="Wu L."/>
            <person name="Ma J."/>
        </authorList>
    </citation>
    <scope>NUCLEOTIDE SEQUENCE [LARGE SCALE GENOMIC DNA]</scope>
    <source>
        <strain evidence="3">JCM 4866</strain>
    </source>
</reference>
<sequence length="52" mass="5566">MAITHRRTIASPSPPASLPNRKCLHTLTPQHKPLTVDPLSLSEAAHSDNGSL</sequence>
<evidence type="ECO:0000313" key="3">
    <source>
        <dbReference type="Proteomes" id="UP000617743"/>
    </source>
</evidence>
<protein>
    <submittedName>
        <fullName evidence="2">Uncharacterized protein</fullName>
    </submittedName>
</protein>
<organism evidence="2 3">
    <name type="scientific">Streptomyces lomondensis</name>
    <dbReference type="NCBI Taxonomy" id="68229"/>
    <lineage>
        <taxon>Bacteria</taxon>
        <taxon>Bacillati</taxon>
        <taxon>Actinomycetota</taxon>
        <taxon>Actinomycetes</taxon>
        <taxon>Kitasatosporales</taxon>
        <taxon>Streptomycetaceae</taxon>
        <taxon>Streptomyces</taxon>
    </lineage>
</organism>
<proteinExistence type="predicted"/>
<dbReference type="Proteomes" id="UP000617743">
    <property type="component" value="Unassembled WGS sequence"/>
</dbReference>
<accession>A0ABQ2XQG3</accession>
<dbReference type="EMBL" id="BMWC01000014">
    <property type="protein sequence ID" value="GGX29248.1"/>
    <property type="molecule type" value="Genomic_DNA"/>
</dbReference>
<keyword evidence="3" id="KW-1185">Reference proteome</keyword>
<comment type="caution">
    <text evidence="2">The sequence shown here is derived from an EMBL/GenBank/DDBJ whole genome shotgun (WGS) entry which is preliminary data.</text>
</comment>